<keyword evidence="2" id="KW-1185">Reference proteome</keyword>
<evidence type="ECO:0000313" key="1">
    <source>
        <dbReference type="EMBL" id="KAE8370442.1"/>
    </source>
</evidence>
<reference evidence="1 2" key="1">
    <citation type="submission" date="2019-04" db="EMBL/GenBank/DDBJ databases">
        <title>Friends and foes A comparative genomics studyof 23 Aspergillus species from section Flavi.</title>
        <authorList>
            <consortium name="DOE Joint Genome Institute"/>
            <person name="Kjaerbolling I."/>
            <person name="Vesth T."/>
            <person name="Frisvad J.C."/>
            <person name="Nybo J.L."/>
            <person name="Theobald S."/>
            <person name="Kildgaard S."/>
            <person name="Isbrandt T."/>
            <person name="Kuo A."/>
            <person name="Sato A."/>
            <person name="Lyhne E.K."/>
            <person name="Kogle M.E."/>
            <person name="Wiebenga A."/>
            <person name="Kun R.S."/>
            <person name="Lubbers R.J."/>
            <person name="Makela M.R."/>
            <person name="Barry K."/>
            <person name="Chovatia M."/>
            <person name="Clum A."/>
            <person name="Daum C."/>
            <person name="Haridas S."/>
            <person name="He G."/>
            <person name="LaButti K."/>
            <person name="Lipzen A."/>
            <person name="Mondo S."/>
            <person name="Riley R."/>
            <person name="Salamov A."/>
            <person name="Simmons B.A."/>
            <person name="Magnuson J.K."/>
            <person name="Henrissat B."/>
            <person name="Mortensen U.H."/>
            <person name="Larsen T.O."/>
            <person name="Devries R.P."/>
            <person name="Grigoriev I.V."/>
            <person name="Machida M."/>
            <person name="Baker S.E."/>
            <person name="Andersen M.R."/>
        </authorList>
    </citation>
    <scope>NUCLEOTIDE SEQUENCE [LARGE SCALE GENOMIC DNA]</scope>
    <source>
        <strain evidence="1 2">CBS 763.97</strain>
    </source>
</reference>
<dbReference type="AlphaFoldDB" id="A0A5N7AKM7"/>
<dbReference type="Proteomes" id="UP000326268">
    <property type="component" value="Unassembled WGS sequence"/>
</dbReference>
<evidence type="ECO:0000313" key="2">
    <source>
        <dbReference type="Proteomes" id="UP000326268"/>
    </source>
</evidence>
<sequence>MTEEPLAPQEDQYGHHHGSASGFAFLRFVRIRLASLPSLSLDYPDRLPRL</sequence>
<accession>A0A5N7AKM7</accession>
<protein>
    <submittedName>
        <fullName evidence="1">Uncharacterized protein</fullName>
    </submittedName>
</protein>
<gene>
    <name evidence="1" type="ORF">BDV27DRAFT_61571</name>
</gene>
<organism evidence="1 2">
    <name type="scientific">Aspergillus caelatus</name>
    <dbReference type="NCBI Taxonomy" id="61420"/>
    <lineage>
        <taxon>Eukaryota</taxon>
        <taxon>Fungi</taxon>
        <taxon>Dikarya</taxon>
        <taxon>Ascomycota</taxon>
        <taxon>Pezizomycotina</taxon>
        <taxon>Eurotiomycetes</taxon>
        <taxon>Eurotiomycetidae</taxon>
        <taxon>Eurotiales</taxon>
        <taxon>Aspergillaceae</taxon>
        <taxon>Aspergillus</taxon>
        <taxon>Aspergillus subgen. Circumdati</taxon>
    </lineage>
</organism>
<name>A0A5N7AKM7_9EURO</name>
<dbReference type="RefSeq" id="XP_031933523.1">
    <property type="nucleotide sequence ID" value="XM_032077105.1"/>
</dbReference>
<dbReference type="EMBL" id="ML737565">
    <property type="protein sequence ID" value="KAE8370442.1"/>
    <property type="molecule type" value="Genomic_DNA"/>
</dbReference>
<dbReference type="GeneID" id="43661551"/>
<proteinExistence type="predicted"/>